<proteinExistence type="predicted"/>
<dbReference type="Proteomes" id="UP000603141">
    <property type="component" value="Unassembled WGS sequence"/>
</dbReference>
<dbReference type="InterPro" id="IPR035965">
    <property type="entry name" value="PAS-like_dom_sf"/>
</dbReference>
<dbReference type="GO" id="GO:0006355">
    <property type="term" value="P:regulation of DNA-templated transcription"/>
    <property type="evidence" value="ECO:0007669"/>
    <property type="project" value="InterPro"/>
</dbReference>
<reference evidence="3" key="1">
    <citation type="submission" date="2021-01" db="EMBL/GenBank/DDBJ databases">
        <title>Modified the classification status of verrucomicrobia.</title>
        <authorList>
            <person name="Feng X."/>
        </authorList>
    </citation>
    <scope>NUCLEOTIDE SEQUENCE</scope>
    <source>
        <strain evidence="3">KCTC 22041</strain>
    </source>
</reference>
<feature type="domain" description="PAS" evidence="2">
    <location>
        <begin position="81"/>
        <end position="146"/>
    </location>
</feature>
<sequence>MTSILTLFIFAILVDRRWMVFWTTIYIGCVIASLWLGMGRWTNAQGNAVAMLATRTVSSITAGTMACMLSRFKKNQDITRRETSRFINHLSIPTITSDENGWILGINNAALALFDDADILGKPYFSFFHSASEKGRSIQRYLDLVSGATPGPISIDLVDDKNRKHVFPSTLSRLTIDGKDIIITMIYPTMDERDKGFEGE</sequence>
<comment type="caution">
    <text evidence="3">The sequence shown here is derived from an EMBL/GenBank/DDBJ whole genome shotgun (WGS) entry which is preliminary data.</text>
</comment>
<evidence type="ECO:0000259" key="2">
    <source>
        <dbReference type="SMART" id="SM00091"/>
    </source>
</evidence>
<feature type="transmembrane region" description="Helical" evidence="1">
    <location>
        <begin position="20"/>
        <end position="38"/>
    </location>
</feature>
<dbReference type="AlphaFoldDB" id="A0A934VUF6"/>
<dbReference type="Pfam" id="PF00989">
    <property type="entry name" value="PAS"/>
    <property type="match status" value="1"/>
</dbReference>
<evidence type="ECO:0000313" key="4">
    <source>
        <dbReference type="Proteomes" id="UP000603141"/>
    </source>
</evidence>
<keyword evidence="4" id="KW-1185">Reference proteome</keyword>
<gene>
    <name evidence="3" type="ORF">JIN85_08675</name>
</gene>
<dbReference type="EMBL" id="JAENIJ010000011">
    <property type="protein sequence ID" value="MBK1882487.1"/>
    <property type="molecule type" value="Genomic_DNA"/>
</dbReference>
<dbReference type="CDD" id="cd00130">
    <property type="entry name" value="PAS"/>
    <property type="match status" value="1"/>
</dbReference>
<keyword evidence="1" id="KW-0812">Transmembrane</keyword>
<evidence type="ECO:0000313" key="3">
    <source>
        <dbReference type="EMBL" id="MBK1882487.1"/>
    </source>
</evidence>
<feature type="transmembrane region" description="Helical" evidence="1">
    <location>
        <begin position="50"/>
        <end position="72"/>
    </location>
</feature>
<dbReference type="InterPro" id="IPR013767">
    <property type="entry name" value="PAS_fold"/>
</dbReference>
<accession>A0A934VUF6</accession>
<dbReference type="InterPro" id="IPR000014">
    <property type="entry name" value="PAS"/>
</dbReference>
<keyword evidence="1" id="KW-0472">Membrane</keyword>
<dbReference type="SUPFAM" id="SSF55785">
    <property type="entry name" value="PYP-like sensor domain (PAS domain)"/>
    <property type="match status" value="1"/>
</dbReference>
<keyword evidence="1" id="KW-1133">Transmembrane helix</keyword>
<dbReference type="SMART" id="SM00091">
    <property type="entry name" value="PAS"/>
    <property type="match status" value="1"/>
</dbReference>
<protein>
    <recommendedName>
        <fullName evidence="2">PAS domain-containing protein</fullName>
    </recommendedName>
</protein>
<name>A0A934VUF6_9BACT</name>
<organism evidence="3 4">
    <name type="scientific">Luteolibacter pohnpeiensis</name>
    <dbReference type="NCBI Taxonomy" id="454153"/>
    <lineage>
        <taxon>Bacteria</taxon>
        <taxon>Pseudomonadati</taxon>
        <taxon>Verrucomicrobiota</taxon>
        <taxon>Verrucomicrobiia</taxon>
        <taxon>Verrucomicrobiales</taxon>
        <taxon>Verrucomicrobiaceae</taxon>
        <taxon>Luteolibacter</taxon>
    </lineage>
</organism>
<evidence type="ECO:0000256" key="1">
    <source>
        <dbReference type="SAM" id="Phobius"/>
    </source>
</evidence>